<sequence>MEKTKVTFKREVFGLKEDRTLIDSPKNIKVMAKYYTKLLNTVAEDEEKDDPMKQFVAGTLEMTDIVLECATELLALSKEGRQKLENRSFAPMFETFKEMLLVCLGVDMGLNNETDEEEKDPKFKPEKPSGN</sequence>
<evidence type="ECO:0000256" key="1">
    <source>
        <dbReference type="SAM" id="MobiDB-lite"/>
    </source>
</evidence>
<dbReference type="EMBL" id="JMHU01000004">
    <property type="protein sequence ID" value="KDA46356.1"/>
    <property type="molecule type" value="Genomic_DNA"/>
</dbReference>
<feature type="region of interest" description="Disordered" evidence="1">
    <location>
        <begin position="111"/>
        <end position="131"/>
    </location>
</feature>
<keyword evidence="3" id="KW-1185">Reference proteome</keyword>
<name>A0ABR4RRQ4_9LACO</name>
<dbReference type="Proteomes" id="UP000027129">
    <property type="component" value="Unassembled WGS sequence"/>
</dbReference>
<evidence type="ECO:0008006" key="4">
    <source>
        <dbReference type="Google" id="ProtNLM"/>
    </source>
</evidence>
<evidence type="ECO:0000313" key="3">
    <source>
        <dbReference type="Proteomes" id="UP000027129"/>
    </source>
</evidence>
<feature type="compositionally biased region" description="Basic and acidic residues" evidence="1">
    <location>
        <begin position="119"/>
        <end position="131"/>
    </location>
</feature>
<accession>A0ABR4RRQ4</accession>
<organism evidence="2 3">
    <name type="scientific">Ligilactobacillus animalis</name>
    <dbReference type="NCBI Taxonomy" id="1605"/>
    <lineage>
        <taxon>Bacteria</taxon>
        <taxon>Bacillati</taxon>
        <taxon>Bacillota</taxon>
        <taxon>Bacilli</taxon>
        <taxon>Lactobacillales</taxon>
        <taxon>Lactobacillaceae</taxon>
        <taxon>Ligilactobacillus</taxon>
    </lineage>
</organism>
<evidence type="ECO:0000313" key="2">
    <source>
        <dbReference type="EMBL" id="KDA46356.1"/>
    </source>
</evidence>
<reference evidence="2 3" key="1">
    <citation type="submission" date="2014-04" db="EMBL/GenBank/DDBJ databases">
        <title>Draft Genome Sequence of Lactobacillus animalis 381-IL-28.</title>
        <authorList>
            <person name="Sturino J.M."/>
            <person name="Rajendran M."/>
            <person name="Altermann E."/>
        </authorList>
    </citation>
    <scope>NUCLEOTIDE SEQUENCE [LARGE SCALE GENOMIC DNA]</scope>
    <source>
        <strain evidence="2 3">381-IL-28</strain>
    </source>
</reference>
<comment type="caution">
    <text evidence="2">The sequence shown here is derived from an EMBL/GenBank/DDBJ whole genome shotgun (WGS) entry which is preliminary data.</text>
</comment>
<gene>
    <name evidence="2" type="ORF">Lani381_0376</name>
</gene>
<proteinExistence type="predicted"/>
<protein>
    <recommendedName>
        <fullName evidence="4">Phage tail protein</fullName>
    </recommendedName>
</protein>
<dbReference type="RefSeq" id="WP_035447229.1">
    <property type="nucleotide sequence ID" value="NZ_CP195054.1"/>
</dbReference>